<dbReference type="RefSeq" id="WP_168906205.1">
    <property type="nucleotide sequence ID" value="NZ_CP051428.1"/>
</dbReference>
<dbReference type="KEGG" id="palr:HGI30_02245"/>
<feature type="chain" id="PRO_5026306349" evidence="2">
    <location>
        <begin position="28"/>
        <end position="131"/>
    </location>
</feature>
<name>A0A6H2GTP9_9BACL</name>
<dbReference type="AlphaFoldDB" id="A0A6H2GTP9"/>
<evidence type="ECO:0000256" key="1">
    <source>
        <dbReference type="SAM" id="MobiDB-lite"/>
    </source>
</evidence>
<protein>
    <submittedName>
        <fullName evidence="3">Uncharacterized protein</fullName>
    </submittedName>
</protein>
<reference evidence="3 4" key="1">
    <citation type="submission" date="2020-04" db="EMBL/GenBank/DDBJ databases">
        <title>Novel Paenibacillus strain UniB2 isolated from commercial digestive syrup.</title>
        <authorList>
            <person name="Thorat V."/>
            <person name="Kirdat K."/>
            <person name="Tiwarekar B."/>
            <person name="Yadav A."/>
        </authorList>
    </citation>
    <scope>NUCLEOTIDE SEQUENCE [LARGE SCALE GENOMIC DNA]</scope>
    <source>
        <strain evidence="3 4">UniB2</strain>
    </source>
</reference>
<feature type="signal peptide" evidence="2">
    <location>
        <begin position="1"/>
        <end position="27"/>
    </location>
</feature>
<evidence type="ECO:0000256" key="2">
    <source>
        <dbReference type="SAM" id="SignalP"/>
    </source>
</evidence>
<proteinExistence type="predicted"/>
<dbReference type="Proteomes" id="UP000502136">
    <property type="component" value="Chromosome"/>
</dbReference>
<keyword evidence="2" id="KW-0732">Signal</keyword>
<evidence type="ECO:0000313" key="3">
    <source>
        <dbReference type="EMBL" id="QJC50528.1"/>
    </source>
</evidence>
<accession>A0A6H2GTP9</accession>
<organism evidence="3 4">
    <name type="scientific">Paenibacillus albicereus</name>
    <dbReference type="NCBI Taxonomy" id="2726185"/>
    <lineage>
        <taxon>Bacteria</taxon>
        <taxon>Bacillati</taxon>
        <taxon>Bacillota</taxon>
        <taxon>Bacilli</taxon>
        <taxon>Bacillales</taxon>
        <taxon>Paenibacillaceae</taxon>
        <taxon>Paenibacillus</taxon>
    </lineage>
</organism>
<sequence length="131" mass="13072">MKKSKLKAFAVSAAALALIVSAQPAFAASSVSGSAGGAWTSGSVSIGSSSGSASTSSGSSSAYVSVEVVYRYYAGLTTTPYPVTKSASGYQPGVSATANSAHQPVRSIDARGTHYVKVGTGTWTDTTFTTS</sequence>
<keyword evidence="4" id="KW-1185">Reference proteome</keyword>
<feature type="region of interest" description="Disordered" evidence="1">
    <location>
        <begin position="30"/>
        <end position="62"/>
    </location>
</feature>
<gene>
    <name evidence="3" type="ORF">HGI30_02245</name>
</gene>
<evidence type="ECO:0000313" key="4">
    <source>
        <dbReference type="Proteomes" id="UP000502136"/>
    </source>
</evidence>
<dbReference type="EMBL" id="CP051428">
    <property type="protein sequence ID" value="QJC50528.1"/>
    <property type="molecule type" value="Genomic_DNA"/>
</dbReference>